<dbReference type="PANTHER" id="PTHR31744:SF216">
    <property type="entry name" value="NAC TRANSCRIPTION FACTOR"/>
    <property type="match status" value="1"/>
</dbReference>
<keyword evidence="4 12" id="KW-1133">Transmembrane helix</keyword>
<evidence type="ECO:0000256" key="11">
    <source>
        <dbReference type="SAM" id="MobiDB-lite"/>
    </source>
</evidence>
<evidence type="ECO:0000313" key="15">
    <source>
        <dbReference type="Proteomes" id="UP001642260"/>
    </source>
</evidence>
<sequence length="417" mass="47619">METNVVGFRFSPTGEEVINYYLKNKILEKTWLVNEAINEINIYAHDPECLPSLSKLESKDLIWYFFTPREYHVSDKKKGTKRTTPSGFWKATGKDRIIKDRRGHGVEIGIKKTLVYHHGKAANGVGTPWVMHEYHTTSLPLNQRKYVICQVMYKGDSLYGNSSNVLSHSTTVSDLNTTREINTAPEVEQPRQDHLGMSVDEWDNLLNEQDDVSLFNPDTFLNDNYYPYQQPQAPCCEDDYISELLSFKEGNFNDVLADLDVTMMQEHRNDHRPKKPSTGFIVDSSSDRDAESMSATSYQGTSSPDSFHSLSGRFHTNVQEISSLRKDSFTDTQPPADLRTIPSKLEVKEEKCMEKKSSSSLSMVKTEKKGWFITEEAMDRRNRKNPRLIYLMNIIIGFILLMAVIGNIKSVLLSANT</sequence>
<dbReference type="GO" id="GO:0005634">
    <property type="term" value="C:nucleus"/>
    <property type="evidence" value="ECO:0007669"/>
    <property type="project" value="UniProtKB-SubCell"/>
</dbReference>
<reference evidence="14 15" key="1">
    <citation type="submission" date="2022-03" db="EMBL/GenBank/DDBJ databases">
        <authorList>
            <person name="Macdonald S."/>
            <person name="Ahmed S."/>
            <person name="Newling K."/>
        </authorList>
    </citation>
    <scope>NUCLEOTIDE SEQUENCE [LARGE SCALE GENOMIC DNA]</scope>
</reference>
<dbReference type="PANTHER" id="PTHR31744">
    <property type="entry name" value="PROTEIN CUP-SHAPED COTYLEDON 2-RELATED"/>
    <property type="match status" value="1"/>
</dbReference>
<evidence type="ECO:0000256" key="4">
    <source>
        <dbReference type="ARBA" id="ARBA00022989"/>
    </source>
</evidence>
<dbReference type="InterPro" id="IPR003441">
    <property type="entry name" value="NAC-dom"/>
</dbReference>
<evidence type="ECO:0000256" key="12">
    <source>
        <dbReference type="SAM" id="Phobius"/>
    </source>
</evidence>
<feature type="domain" description="NAC" evidence="13">
    <location>
        <begin position="4"/>
        <end position="154"/>
    </location>
</feature>
<keyword evidence="3 12" id="KW-0812">Transmembrane</keyword>
<keyword evidence="10" id="KW-0539">Nucleus</keyword>
<dbReference type="GO" id="GO:0016020">
    <property type="term" value="C:membrane"/>
    <property type="evidence" value="ECO:0007669"/>
    <property type="project" value="UniProtKB-SubCell"/>
</dbReference>
<dbReference type="Gene3D" id="2.170.150.80">
    <property type="entry name" value="NAC domain"/>
    <property type="match status" value="1"/>
</dbReference>
<feature type="region of interest" description="Disordered" evidence="11">
    <location>
        <begin position="266"/>
        <end position="310"/>
    </location>
</feature>
<protein>
    <recommendedName>
        <fullName evidence="13">NAC domain-containing protein</fullName>
    </recommendedName>
</protein>
<dbReference type="Proteomes" id="UP001642260">
    <property type="component" value="Unassembled WGS sequence"/>
</dbReference>
<keyword evidence="15" id="KW-1185">Reference proteome</keyword>
<evidence type="ECO:0000256" key="3">
    <source>
        <dbReference type="ARBA" id="ARBA00022692"/>
    </source>
</evidence>
<feature type="compositionally biased region" description="Polar residues" evidence="11">
    <location>
        <begin position="293"/>
        <end position="310"/>
    </location>
</feature>
<evidence type="ECO:0000256" key="10">
    <source>
        <dbReference type="ARBA" id="ARBA00023242"/>
    </source>
</evidence>
<accession>A0ABC8JQJ1</accession>
<dbReference type="SUPFAM" id="SSF101941">
    <property type="entry name" value="NAC domain"/>
    <property type="match status" value="1"/>
</dbReference>
<dbReference type="AlphaFoldDB" id="A0ABC8JQJ1"/>
<keyword evidence="5" id="KW-0805">Transcription regulation</keyword>
<evidence type="ECO:0000259" key="13">
    <source>
        <dbReference type="PROSITE" id="PS51005"/>
    </source>
</evidence>
<evidence type="ECO:0000256" key="9">
    <source>
        <dbReference type="ARBA" id="ARBA00023163"/>
    </source>
</evidence>
<evidence type="ECO:0000256" key="6">
    <source>
        <dbReference type="ARBA" id="ARBA00023125"/>
    </source>
</evidence>
<name>A0ABC8JQJ1_ERUVS</name>
<comment type="subcellular location">
    <subcellularLocation>
        <location evidence="2">Membrane</location>
        <topology evidence="2">Single-pass membrane protein</topology>
    </subcellularLocation>
    <subcellularLocation>
        <location evidence="1">Nucleus</location>
    </subcellularLocation>
</comment>
<dbReference type="PROSITE" id="PS51005">
    <property type="entry name" value="NAC"/>
    <property type="match status" value="1"/>
</dbReference>
<keyword evidence="6" id="KW-0238">DNA-binding</keyword>
<dbReference type="GO" id="GO:0000976">
    <property type="term" value="F:transcription cis-regulatory region binding"/>
    <property type="evidence" value="ECO:0007669"/>
    <property type="project" value="UniProtKB-ARBA"/>
</dbReference>
<dbReference type="GO" id="GO:0006355">
    <property type="term" value="P:regulation of DNA-templated transcription"/>
    <property type="evidence" value="ECO:0007669"/>
    <property type="project" value="UniProtKB-ARBA"/>
</dbReference>
<proteinExistence type="predicted"/>
<evidence type="ECO:0000256" key="8">
    <source>
        <dbReference type="ARBA" id="ARBA00023159"/>
    </source>
</evidence>
<keyword evidence="7 12" id="KW-0472">Membrane</keyword>
<evidence type="ECO:0000256" key="7">
    <source>
        <dbReference type="ARBA" id="ARBA00023136"/>
    </source>
</evidence>
<gene>
    <name evidence="14" type="ORF">ERUC_LOCUS14270</name>
</gene>
<dbReference type="EMBL" id="CAKOAT010133599">
    <property type="protein sequence ID" value="CAH8337253.1"/>
    <property type="molecule type" value="Genomic_DNA"/>
</dbReference>
<keyword evidence="8" id="KW-0010">Activator</keyword>
<evidence type="ECO:0000256" key="5">
    <source>
        <dbReference type="ARBA" id="ARBA00023015"/>
    </source>
</evidence>
<evidence type="ECO:0000256" key="2">
    <source>
        <dbReference type="ARBA" id="ARBA00004167"/>
    </source>
</evidence>
<evidence type="ECO:0000313" key="14">
    <source>
        <dbReference type="EMBL" id="CAH8337253.1"/>
    </source>
</evidence>
<keyword evidence="9" id="KW-0804">Transcription</keyword>
<evidence type="ECO:0000256" key="1">
    <source>
        <dbReference type="ARBA" id="ARBA00004123"/>
    </source>
</evidence>
<feature type="transmembrane region" description="Helical" evidence="12">
    <location>
        <begin position="388"/>
        <end position="408"/>
    </location>
</feature>
<organism evidence="14 15">
    <name type="scientific">Eruca vesicaria subsp. sativa</name>
    <name type="common">Garden rocket</name>
    <name type="synonym">Eruca sativa</name>
    <dbReference type="NCBI Taxonomy" id="29727"/>
    <lineage>
        <taxon>Eukaryota</taxon>
        <taxon>Viridiplantae</taxon>
        <taxon>Streptophyta</taxon>
        <taxon>Embryophyta</taxon>
        <taxon>Tracheophyta</taxon>
        <taxon>Spermatophyta</taxon>
        <taxon>Magnoliopsida</taxon>
        <taxon>eudicotyledons</taxon>
        <taxon>Gunneridae</taxon>
        <taxon>Pentapetalae</taxon>
        <taxon>rosids</taxon>
        <taxon>malvids</taxon>
        <taxon>Brassicales</taxon>
        <taxon>Brassicaceae</taxon>
        <taxon>Brassiceae</taxon>
        <taxon>Eruca</taxon>
    </lineage>
</organism>
<dbReference type="InterPro" id="IPR036093">
    <property type="entry name" value="NAC_dom_sf"/>
</dbReference>
<comment type="caution">
    <text evidence="14">The sequence shown here is derived from an EMBL/GenBank/DDBJ whole genome shotgun (WGS) entry which is preliminary data.</text>
</comment>
<dbReference type="Pfam" id="PF02365">
    <property type="entry name" value="NAM"/>
    <property type="match status" value="1"/>
</dbReference>